<dbReference type="InterPro" id="IPR036388">
    <property type="entry name" value="WH-like_DNA-bd_sf"/>
</dbReference>
<feature type="domain" description="RNA polymerase sigma-70 region 2" evidence="5">
    <location>
        <begin position="29"/>
        <end position="94"/>
    </location>
</feature>
<dbReference type="GO" id="GO:0006352">
    <property type="term" value="P:DNA-templated transcription initiation"/>
    <property type="evidence" value="ECO:0007669"/>
    <property type="project" value="InterPro"/>
</dbReference>
<evidence type="ECO:0000256" key="2">
    <source>
        <dbReference type="ARBA" id="ARBA00023015"/>
    </source>
</evidence>
<evidence type="ECO:0008006" key="9">
    <source>
        <dbReference type="Google" id="ProtNLM"/>
    </source>
</evidence>
<protein>
    <recommendedName>
        <fullName evidence="9">RNA polymerase sigma-70 factor</fullName>
    </recommendedName>
</protein>
<dbReference type="OrthoDB" id="1097528at2"/>
<dbReference type="NCBIfam" id="TIGR02937">
    <property type="entry name" value="sigma70-ECF"/>
    <property type="match status" value="1"/>
</dbReference>
<dbReference type="Proteomes" id="UP000248688">
    <property type="component" value="Chromosome"/>
</dbReference>
<dbReference type="InterPro" id="IPR014284">
    <property type="entry name" value="RNA_pol_sigma-70_dom"/>
</dbReference>
<dbReference type="GO" id="GO:0016987">
    <property type="term" value="F:sigma factor activity"/>
    <property type="evidence" value="ECO:0007669"/>
    <property type="project" value="UniProtKB-KW"/>
</dbReference>
<evidence type="ECO:0000259" key="6">
    <source>
        <dbReference type="Pfam" id="PF08281"/>
    </source>
</evidence>
<name>A0A2Z4IFR6_9BACT</name>
<accession>A0A2Z4IFR6</accession>
<dbReference type="AlphaFoldDB" id="A0A2Z4IFR6"/>
<dbReference type="InterPro" id="IPR007627">
    <property type="entry name" value="RNA_pol_sigma70_r2"/>
</dbReference>
<dbReference type="Gene3D" id="1.10.1740.10">
    <property type="match status" value="1"/>
</dbReference>
<evidence type="ECO:0000313" key="8">
    <source>
        <dbReference type="Proteomes" id="UP000248688"/>
    </source>
</evidence>
<evidence type="ECO:0000256" key="4">
    <source>
        <dbReference type="ARBA" id="ARBA00023163"/>
    </source>
</evidence>
<dbReference type="PANTHER" id="PTHR43133:SF46">
    <property type="entry name" value="RNA POLYMERASE SIGMA-70 FACTOR ECF SUBFAMILY"/>
    <property type="match status" value="1"/>
</dbReference>
<evidence type="ECO:0000256" key="1">
    <source>
        <dbReference type="ARBA" id="ARBA00010641"/>
    </source>
</evidence>
<comment type="similarity">
    <text evidence="1">Belongs to the sigma-70 factor family. ECF subfamily.</text>
</comment>
<proteinExistence type="inferred from homology"/>
<dbReference type="InterPro" id="IPR013325">
    <property type="entry name" value="RNA_pol_sigma_r2"/>
</dbReference>
<dbReference type="KEGG" id="est:DN752_03565"/>
<dbReference type="InterPro" id="IPR039425">
    <property type="entry name" value="RNA_pol_sigma-70-like"/>
</dbReference>
<keyword evidence="3" id="KW-0731">Sigma factor</keyword>
<feature type="domain" description="RNA polymerase sigma factor 70 region 4 type 2" evidence="6">
    <location>
        <begin position="123"/>
        <end position="172"/>
    </location>
</feature>
<reference evidence="7 8" key="1">
    <citation type="submission" date="2018-06" db="EMBL/GenBank/DDBJ databases">
        <title>Echinicola strongylocentroti sp. nov., isolated from a sea urchin Strongylocentrotus intermedius.</title>
        <authorList>
            <person name="Bae S.S."/>
        </authorList>
    </citation>
    <scope>NUCLEOTIDE SEQUENCE [LARGE SCALE GENOMIC DNA]</scope>
    <source>
        <strain evidence="7 8">MEBiC08714</strain>
    </source>
</reference>
<dbReference type="EMBL" id="CP030041">
    <property type="protein sequence ID" value="AWW29293.1"/>
    <property type="molecule type" value="Genomic_DNA"/>
</dbReference>
<dbReference type="Pfam" id="PF04542">
    <property type="entry name" value="Sigma70_r2"/>
    <property type="match status" value="1"/>
</dbReference>
<keyword evidence="8" id="KW-1185">Reference proteome</keyword>
<keyword evidence="4" id="KW-0804">Transcription</keyword>
<dbReference type="SUPFAM" id="SSF88659">
    <property type="entry name" value="Sigma3 and sigma4 domains of RNA polymerase sigma factors"/>
    <property type="match status" value="1"/>
</dbReference>
<evidence type="ECO:0000313" key="7">
    <source>
        <dbReference type="EMBL" id="AWW29293.1"/>
    </source>
</evidence>
<dbReference type="Pfam" id="PF08281">
    <property type="entry name" value="Sigma70_r4_2"/>
    <property type="match status" value="1"/>
</dbReference>
<dbReference type="GO" id="GO:0003677">
    <property type="term" value="F:DNA binding"/>
    <property type="evidence" value="ECO:0007669"/>
    <property type="project" value="InterPro"/>
</dbReference>
<gene>
    <name evidence="7" type="ORF">DN752_03565</name>
</gene>
<dbReference type="PANTHER" id="PTHR43133">
    <property type="entry name" value="RNA POLYMERASE ECF-TYPE SIGMA FACTO"/>
    <property type="match status" value="1"/>
</dbReference>
<dbReference type="InterPro" id="IPR013249">
    <property type="entry name" value="RNA_pol_sigma70_r4_t2"/>
</dbReference>
<dbReference type="SUPFAM" id="SSF88946">
    <property type="entry name" value="Sigma2 domain of RNA polymerase sigma factors"/>
    <property type="match status" value="1"/>
</dbReference>
<sequence>MANSRSSDTELLELMASHNDQRAFNTIFDYYWDELYHLAIVKTSCPDLAQDLAHEVFINLWKYRKTIKVKATFSAYLATMLKYGFFRHLAKQDKESVKGDFLAEPYHEEHGFSIMEFNELYDKISQIKSSLPPRCKAIFEMNSFQQMSVEEIATNFKISSSTVRNQLARAREVFKEQLTEDVSLITLLAIFFH</sequence>
<evidence type="ECO:0000259" key="5">
    <source>
        <dbReference type="Pfam" id="PF04542"/>
    </source>
</evidence>
<evidence type="ECO:0000256" key="3">
    <source>
        <dbReference type="ARBA" id="ARBA00023082"/>
    </source>
</evidence>
<organism evidence="7 8">
    <name type="scientific">Echinicola strongylocentroti</name>
    <dbReference type="NCBI Taxonomy" id="1795355"/>
    <lineage>
        <taxon>Bacteria</taxon>
        <taxon>Pseudomonadati</taxon>
        <taxon>Bacteroidota</taxon>
        <taxon>Cytophagia</taxon>
        <taxon>Cytophagales</taxon>
        <taxon>Cyclobacteriaceae</taxon>
        <taxon>Echinicola</taxon>
    </lineage>
</organism>
<dbReference type="Gene3D" id="1.10.10.10">
    <property type="entry name" value="Winged helix-like DNA-binding domain superfamily/Winged helix DNA-binding domain"/>
    <property type="match status" value="1"/>
</dbReference>
<keyword evidence="2" id="KW-0805">Transcription regulation</keyword>
<dbReference type="InterPro" id="IPR013324">
    <property type="entry name" value="RNA_pol_sigma_r3/r4-like"/>
</dbReference>